<dbReference type="Pfam" id="PF07238">
    <property type="entry name" value="PilZ"/>
    <property type="match status" value="1"/>
</dbReference>
<gene>
    <name evidence="3" type="ORF">ACFSC3_15510</name>
</gene>
<sequence>MKAREPRQTISVTARIKTADGWQDVAIRNVSAHGMRISLAMPPKRGAYIEVRRASQVIVARTMWVQGNDCGLRTQDVVDIPALVNPNAAKAESVIAAANDERRRRPRIDESTETVRRGTQRFMSVVFGLAIVSAAGAVAMIVSDALQSPFAAVRTALGGPR</sequence>
<reference evidence="4" key="1">
    <citation type="journal article" date="2019" name="Int. J. Syst. Evol. Microbiol.">
        <title>The Global Catalogue of Microorganisms (GCM) 10K type strain sequencing project: providing services to taxonomists for standard genome sequencing and annotation.</title>
        <authorList>
            <consortium name="The Broad Institute Genomics Platform"/>
            <consortium name="The Broad Institute Genome Sequencing Center for Infectious Disease"/>
            <person name="Wu L."/>
            <person name="Ma J."/>
        </authorList>
    </citation>
    <scope>NUCLEOTIDE SEQUENCE [LARGE SCALE GENOMIC DNA]</scope>
    <source>
        <strain evidence="4">Q85</strain>
    </source>
</reference>
<keyword evidence="4" id="KW-1185">Reference proteome</keyword>
<evidence type="ECO:0000313" key="4">
    <source>
        <dbReference type="Proteomes" id="UP001597283"/>
    </source>
</evidence>
<comment type="caution">
    <text evidence="3">The sequence shown here is derived from an EMBL/GenBank/DDBJ whole genome shotgun (WGS) entry which is preliminary data.</text>
</comment>
<keyword evidence="1" id="KW-0812">Transmembrane</keyword>
<evidence type="ECO:0000313" key="3">
    <source>
        <dbReference type="EMBL" id="MFD1788972.1"/>
    </source>
</evidence>
<feature type="transmembrane region" description="Helical" evidence="1">
    <location>
        <begin position="122"/>
        <end position="142"/>
    </location>
</feature>
<keyword evidence="1" id="KW-1133">Transmembrane helix</keyword>
<keyword evidence="1" id="KW-0472">Membrane</keyword>
<dbReference type="SUPFAM" id="SSF141371">
    <property type="entry name" value="PilZ domain-like"/>
    <property type="match status" value="1"/>
</dbReference>
<protein>
    <submittedName>
        <fullName evidence="3">PilZ domain-containing protein</fullName>
    </submittedName>
</protein>
<dbReference type="Proteomes" id="UP001597283">
    <property type="component" value="Unassembled WGS sequence"/>
</dbReference>
<evidence type="ECO:0000259" key="2">
    <source>
        <dbReference type="Pfam" id="PF07238"/>
    </source>
</evidence>
<dbReference type="EMBL" id="JBHUFC010000006">
    <property type="protein sequence ID" value="MFD1788972.1"/>
    <property type="molecule type" value="Genomic_DNA"/>
</dbReference>
<proteinExistence type="predicted"/>
<name>A0ABW4NFP6_9SPHN</name>
<feature type="domain" description="PilZ" evidence="2">
    <location>
        <begin position="3"/>
        <end position="74"/>
    </location>
</feature>
<evidence type="ECO:0000256" key="1">
    <source>
        <dbReference type="SAM" id="Phobius"/>
    </source>
</evidence>
<organism evidence="3 4">
    <name type="scientific">Sphingomonas floccifaciens</name>
    <dbReference type="NCBI Taxonomy" id="1844115"/>
    <lineage>
        <taxon>Bacteria</taxon>
        <taxon>Pseudomonadati</taxon>
        <taxon>Pseudomonadota</taxon>
        <taxon>Alphaproteobacteria</taxon>
        <taxon>Sphingomonadales</taxon>
        <taxon>Sphingomonadaceae</taxon>
        <taxon>Sphingomonas</taxon>
    </lineage>
</organism>
<dbReference type="InterPro" id="IPR009875">
    <property type="entry name" value="PilZ_domain"/>
</dbReference>
<accession>A0ABW4NFP6</accession>
<dbReference type="RefSeq" id="WP_380941342.1">
    <property type="nucleotide sequence ID" value="NZ_JBHUFC010000006.1"/>
</dbReference>